<gene>
    <name evidence="1" type="ORF">QR685DRAFT_517596</name>
</gene>
<evidence type="ECO:0000313" key="1">
    <source>
        <dbReference type="EMBL" id="KAL0473707.1"/>
    </source>
</evidence>
<keyword evidence="2" id="KW-1185">Reference proteome</keyword>
<accession>A0ABR3DM21</accession>
<proteinExistence type="predicted"/>
<name>A0ABR3DM21_NEUIN</name>
<protein>
    <submittedName>
        <fullName evidence="1">Uncharacterized protein</fullName>
    </submittedName>
</protein>
<reference evidence="1 2" key="1">
    <citation type="submission" date="2023-09" db="EMBL/GenBank/DDBJ databases">
        <title>Multi-omics analysis of a traditional fermented food reveals byproduct-associated fungal strains for waste-to-food upcycling.</title>
        <authorList>
            <consortium name="Lawrence Berkeley National Laboratory"/>
            <person name="Rekdal V.M."/>
            <person name="Villalobos-Escobedo J.M."/>
            <person name="Rodriguez-Valeron N."/>
            <person name="Garcia M.O."/>
            <person name="Vasquez D.P."/>
            <person name="Damayanti I."/>
            <person name="Sorensen P.M."/>
            <person name="Baidoo E.E."/>
            <person name="De Carvalho A.C."/>
            <person name="Riley R."/>
            <person name="Lipzen A."/>
            <person name="He G."/>
            <person name="Yan M."/>
            <person name="Haridas S."/>
            <person name="Daum C."/>
            <person name="Yoshinaga Y."/>
            <person name="Ng V."/>
            <person name="Grigoriev I.V."/>
            <person name="Munk R."/>
            <person name="Nuraida L."/>
            <person name="Wijaya C.H."/>
            <person name="Morales P.-C."/>
            <person name="Keasling J.D."/>
        </authorList>
    </citation>
    <scope>NUCLEOTIDE SEQUENCE [LARGE SCALE GENOMIC DNA]</scope>
    <source>
        <strain evidence="1 2">FGSC 2613</strain>
    </source>
</reference>
<comment type="caution">
    <text evidence="1">The sequence shown here is derived from an EMBL/GenBank/DDBJ whole genome shotgun (WGS) entry which is preliminary data.</text>
</comment>
<dbReference type="Proteomes" id="UP001451303">
    <property type="component" value="Unassembled WGS sequence"/>
</dbReference>
<organism evidence="1 2">
    <name type="scientific">Neurospora intermedia</name>
    <dbReference type="NCBI Taxonomy" id="5142"/>
    <lineage>
        <taxon>Eukaryota</taxon>
        <taxon>Fungi</taxon>
        <taxon>Dikarya</taxon>
        <taxon>Ascomycota</taxon>
        <taxon>Pezizomycotina</taxon>
        <taxon>Sordariomycetes</taxon>
        <taxon>Sordariomycetidae</taxon>
        <taxon>Sordariales</taxon>
        <taxon>Sordariaceae</taxon>
        <taxon>Neurospora</taxon>
    </lineage>
</organism>
<sequence>MLIHGSNYQPRVFGCPRFDGWRHFIAVFDSPVQNYCLTYVNSFKTVKALDDFLENISHSSSMTVN</sequence>
<dbReference type="EMBL" id="JAVLET010000002">
    <property type="protein sequence ID" value="KAL0473707.1"/>
    <property type="molecule type" value="Genomic_DNA"/>
</dbReference>
<evidence type="ECO:0000313" key="2">
    <source>
        <dbReference type="Proteomes" id="UP001451303"/>
    </source>
</evidence>